<reference evidence="1 2" key="1">
    <citation type="submission" date="2020-10" db="EMBL/GenBank/DDBJ databases">
        <title>Sequencing the genomes of 1000 actinobacteria strains.</title>
        <authorList>
            <person name="Klenk H.-P."/>
        </authorList>
    </citation>
    <scope>NUCLEOTIDE SEQUENCE [LARGE SCALE GENOMIC DNA]</scope>
    <source>
        <strain evidence="1 2">DSM 43173</strain>
    </source>
</reference>
<sequence>MGLWNALPIELENRLNAKMFDGRLIHFHLQFVEPLRRAREVSCTLDTSGFVDLPPRTDDQIRIVPVRTALADLRNAPDPGFDLEPFLRAPSYLEVASDFPVAVLELRDGALRMNTCHPAGAEKIEAIEAALGLLSEVGLAFLVELAVGVVNVGGVSAAPLPAYVIRVDVSGSQSHDAARLVEAAAEQLAWVWIDEETRLETSLPADRSDPRLMFLATLYAECVVSELHQRLDDRGWLPSAQREAWQAWIWRHRRTVPNLLQLLDEVPGVPLTKELACIWTPGWRRSAFIYDSPFDHIKELPLPHSHGSPVATFLKLRDRDIFASLFEGQ</sequence>
<name>A0ABR9LNQ6_9ACTN</name>
<proteinExistence type="predicted"/>
<keyword evidence="2" id="KW-1185">Reference proteome</keyword>
<comment type="caution">
    <text evidence="1">The sequence shown here is derived from an EMBL/GenBank/DDBJ whole genome shotgun (WGS) entry which is preliminary data.</text>
</comment>
<protein>
    <submittedName>
        <fullName evidence="1">Uncharacterized protein</fullName>
    </submittedName>
</protein>
<organism evidence="1 2">
    <name type="scientific">Nonomuraea angiospora</name>
    <dbReference type="NCBI Taxonomy" id="46172"/>
    <lineage>
        <taxon>Bacteria</taxon>
        <taxon>Bacillati</taxon>
        <taxon>Actinomycetota</taxon>
        <taxon>Actinomycetes</taxon>
        <taxon>Streptosporangiales</taxon>
        <taxon>Streptosporangiaceae</taxon>
        <taxon>Nonomuraea</taxon>
    </lineage>
</organism>
<evidence type="ECO:0000313" key="1">
    <source>
        <dbReference type="EMBL" id="MBE1582294.1"/>
    </source>
</evidence>
<dbReference type="EMBL" id="JADBEK010000001">
    <property type="protein sequence ID" value="MBE1582294.1"/>
    <property type="molecule type" value="Genomic_DNA"/>
</dbReference>
<dbReference type="RefSeq" id="WP_192783596.1">
    <property type="nucleotide sequence ID" value="NZ_JADBEK010000001.1"/>
</dbReference>
<gene>
    <name evidence="1" type="ORF">H4W80_000552</name>
</gene>
<evidence type="ECO:0000313" key="2">
    <source>
        <dbReference type="Proteomes" id="UP000633509"/>
    </source>
</evidence>
<accession>A0ABR9LNQ6</accession>
<dbReference type="Proteomes" id="UP000633509">
    <property type="component" value="Unassembled WGS sequence"/>
</dbReference>